<evidence type="ECO:0000313" key="3">
    <source>
        <dbReference type="Proteomes" id="UP001152797"/>
    </source>
</evidence>
<evidence type="ECO:0000313" key="2">
    <source>
        <dbReference type="EMBL" id="CAL1135567.1"/>
    </source>
</evidence>
<reference evidence="2" key="2">
    <citation type="submission" date="2024-04" db="EMBL/GenBank/DDBJ databases">
        <authorList>
            <person name="Chen Y."/>
            <person name="Shah S."/>
            <person name="Dougan E. K."/>
            <person name="Thang M."/>
            <person name="Chan C."/>
        </authorList>
    </citation>
    <scope>NUCLEOTIDE SEQUENCE [LARGE SCALE GENOMIC DNA]</scope>
</reference>
<dbReference type="Proteomes" id="UP001152797">
    <property type="component" value="Unassembled WGS sequence"/>
</dbReference>
<proteinExistence type="predicted"/>
<dbReference type="AlphaFoldDB" id="A0A9P1FPZ8"/>
<dbReference type="EMBL" id="CAMXCT030000691">
    <property type="protein sequence ID" value="CAL4769504.1"/>
    <property type="molecule type" value="Genomic_DNA"/>
</dbReference>
<accession>A0A9P1FPZ8</accession>
<protein>
    <submittedName>
        <fullName evidence="1">Uncharacterized protein</fullName>
    </submittedName>
</protein>
<comment type="caution">
    <text evidence="1">The sequence shown here is derived from an EMBL/GenBank/DDBJ whole genome shotgun (WGS) entry which is preliminary data.</text>
</comment>
<feature type="non-terminal residue" evidence="1">
    <location>
        <position position="270"/>
    </location>
</feature>
<reference evidence="1" key="1">
    <citation type="submission" date="2022-10" db="EMBL/GenBank/DDBJ databases">
        <authorList>
            <person name="Chen Y."/>
            <person name="Dougan E. K."/>
            <person name="Chan C."/>
            <person name="Rhodes N."/>
            <person name="Thang M."/>
        </authorList>
    </citation>
    <scope>NUCLEOTIDE SEQUENCE</scope>
</reference>
<dbReference type="EMBL" id="CAMXCT010000691">
    <property type="protein sequence ID" value="CAI3982192.1"/>
    <property type="molecule type" value="Genomic_DNA"/>
</dbReference>
<name>A0A9P1FPZ8_9DINO</name>
<evidence type="ECO:0000313" key="1">
    <source>
        <dbReference type="EMBL" id="CAI3982192.1"/>
    </source>
</evidence>
<gene>
    <name evidence="1" type="ORF">C1SCF055_LOCUS9917</name>
</gene>
<sequence length="270" mass="29756">IDCFVLQSAKKYFNSHEYLQQGIFQQVKENVRVEARKKDNDTGQTHLRNLEFLPIVVDLVQWSIPCSNTEDQRVWLNCHEDKNCLPGRHLAPGVLAIPDEVDEEVDDSTPWIESPHDMPRLPKPRSDACIVVFFHEFADPITLLEPHVNPASDDMKDEPPALPNIRAIAQTLPVVASESLTSTSDQHCGDALLHAAGGGVISDLISPTAPWTQLIQGMPDAETGPCPEAPSQPMPSLGSTTEVMFGRCLDMEMLLMRTSKALNSLPCADA</sequence>
<keyword evidence="3" id="KW-1185">Reference proteome</keyword>
<feature type="non-terminal residue" evidence="1">
    <location>
        <position position="1"/>
    </location>
</feature>
<organism evidence="1">
    <name type="scientific">Cladocopium goreaui</name>
    <dbReference type="NCBI Taxonomy" id="2562237"/>
    <lineage>
        <taxon>Eukaryota</taxon>
        <taxon>Sar</taxon>
        <taxon>Alveolata</taxon>
        <taxon>Dinophyceae</taxon>
        <taxon>Suessiales</taxon>
        <taxon>Symbiodiniaceae</taxon>
        <taxon>Cladocopium</taxon>
    </lineage>
</organism>
<dbReference type="EMBL" id="CAMXCT020000691">
    <property type="protein sequence ID" value="CAL1135567.1"/>
    <property type="molecule type" value="Genomic_DNA"/>
</dbReference>